<feature type="transmembrane region" description="Helical" evidence="1">
    <location>
        <begin position="12"/>
        <end position="31"/>
    </location>
</feature>
<comment type="caution">
    <text evidence="2">The sequence shown here is derived from an EMBL/GenBank/DDBJ whole genome shotgun (WGS) entry which is preliminary data.</text>
</comment>
<proteinExistence type="predicted"/>
<dbReference type="RefSeq" id="WP_372583400.1">
    <property type="nucleotide sequence ID" value="NZ_JBGORW010000011.1"/>
</dbReference>
<keyword evidence="1" id="KW-0812">Transmembrane</keyword>
<reference evidence="2 3" key="1">
    <citation type="submission" date="2024-07" db="EMBL/GenBank/DDBJ databases">
        <authorList>
            <person name="Li X.-J."/>
            <person name="Wang X."/>
        </authorList>
    </citation>
    <scope>NUCLEOTIDE SEQUENCE [LARGE SCALE GENOMIC DNA]</scope>
    <source>
        <strain evidence="2 3">DSM 23441</strain>
    </source>
</reference>
<evidence type="ECO:0000256" key="1">
    <source>
        <dbReference type="SAM" id="Phobius"/>
    </source>
</evidence>
<gene>
    <name evidence="2" type="ORF">ACEG17_08700</name>
</gene>
<accession>A0ABV4S7D0</accession>
<keyword evidence="1" id="KW-1133">Transmembrane helix</keyword>
<protein>
    <submittedName>
        <fullName evidence="2">Uncharacterized protein</fullName>
    </submittedName>
</protein>
<keyword evidence="3" id="KW-1185">Reference proteome</keyword>
<evidence type="ECO:0000313" key="3">
    <source>
        <dbReference type="Proteomes" id="UP001571581"/>
    </source>
</evidence>
<evidence type="ECO:0000313" key="2">
    <source>
        <dbReference type="EMBL" id="MFA3800261.1"/>
    </source>
</evidence>
<dbReference type="Proteomes" id="UP001571581">
    <property type="component" value="Unassembled WGS sequence"/>
</dbReference>
<keyword evidence="1" id="KW-0472">Membrane</keyword>
<name>A0ABV4S7D0_9FUSO</name>
<dbReference type="EMBL" id="JBGORW010000011">
    <property type="protein sequence ID" value="MFA3800261.1"/>
    <property type="molecule type" value="Genomic_DNA"/>
</dbReference>
<sequence>MTELNFVKYLNFMIIKFIFIVQNYMIFLTSIEDIGDLSKAKDFKLKNKIIPATLKEICSNELVDYINFIK</sequence>
<organism evidence="2 3">
    <name type="scientific">Leptotrichia hongkongensis</name>
    <dbReference type="NCBI Taxonomy" id="554406"/>
    <lineage>
        <taxon>Bacteria</taxon>
        <taxon>Fusobacteriati</taxon>
        <taxon>Fusobacteriota</taxon>
        <taxon>Fusobacteriia</taxon>
        <taxon>Fusobacteriales</taxon>
        <taxon>Leptotrichiaceae</taxon>
        <taxon>Leptotrichia</taxon>
    </lineage>
</organism>